<dbReference type="AlphaFoldDB" id="A0A1G1ZIH2"/>
<sequence length="331" mass="37873">MLGFWETKLRNKSIFLYGFSPFLEEAGTLLLAAKHLWHPWSVKRAEEMVKISYTLKDRAKMLRENGLAWASNASEFGEDPAYLLSTSVYQRYHSNDTKIMPCPEAAPYMASAATKILFNILPTFKKLEELSYEEKGWVRWLSEIIETLMESPYTNSVLEISDNMTRAIGAHAILIECEGLAYTQATIENSFNLKNKSPKRKKKSRLSDAELRKLAFEIGMSFEAVKEVFETKSSSWWNQATKYKNQAQAQRELFLSSVSAKDQIKEGIRVAWNPGMVTQNSHPECWSEKTLTKSENIIKTFISMFLFFVENEKSENLGNTLQIAVKNVGLI</sequence>
<evidence type="ECO:0000313" key="2">
    <source>
        <dbReference type="Proteomes" id="UP000177960"/>
    </source>
</evidence>
<evidence type="ECO:0000313" key="1">
    <source>
        <dbReference type="EMBL" id="OGY64393.1"/>
    </source>
</evidence>
<proteinExistence type="predicted"/>
<dbReference type="Proteomes" id="UP000177960">
    <property type="component" value="Unassembled WGS sequence"/>
</dbReference>
<protein>
    <submittedName>
        <fullName evidence="1">Uncharacterized protein</fullName>
    </submittedName>
</protein>
<accession>A0A1G1ZIH2</accession>
<dbReference type="EMBL" id="MHJG01000003">
    <property type="protein sequence ID" value="OGY64393.1"/>
    <property type="molecule type" value="Genomic_DNA"/>
</dbReference>
<dbReference type="STRING" id="1798404.A3B92_02580"/>
<reference evidence="1 2" key="1">
    <citation type="journal article" date="2016" name="Nat. Commun.">
        <title>Thousands of microbial genomes shed light on interconnected biogeochemical processes in an aquifer system.</title>
        <authorList>
            <person name="Anantharaman K."/>
            <person name="Brown C.T."/>
            <person name="Hug L.A."/>
            <person name="Sharon I."/>
            <person name="Castelle C.J."/>
            <person name="Probst A.J."/>
            <person name="Thomas B.C."/>
            <person name="Singh A."/>
            <person name="Wilkins M.J."/>
            <person name="Karaoz U."/>
            <person name="Brodie E.L."/>
            <person name="Williams K.H."/>
            <person name="Hubbard S.S."/>
            <person name="Banfield J.F."/>
        </authorList>
    </citation>
    <scope>NUCLEOTIDE SEQUENCE [LARGE SCALE GENOMIC DNA]</scope>
</reference>
<name>A0A1G1ZIH2_9BACT</name>
<comment type="caution">
    <text evidence="1">The sequence shown here is derived from an EMBL/GenBank/DDBJ whole genome shotgun (WGS) entry which is preliminary data.</text>
</comment>
<gene>
    <name evidence="1" type="ORF">A3B92_02580</name>
</gene>
<organism evidence="1 2">
    <name type="scientific">Candidatus Harrisonbacteria bacterium RIFCSPHIGHO2_02_FULL_42_16</name>
    <dbReference type="NCBI Taxonomy" id="1798404"/>
    <lineage>
        <taxon>Bacteria</taxon>
        <taxon>Candidatus Harrisoniibacteriota</taxon>
    </lineage>
</organism>